<organism evidence="1 2">
    <name type="scientific">Leucogyrophana mollusca</name>
    <dbReference type="NCBI Taxonomy" id="85980"/>
    <lineage>
        <taxon>Eukaryota</taxon>
        <taxon>Fungi</taxon>
        <taxon>Dikarya</taxon>
        <taxon>Basidiomycota</taxon>
        <taxon>Agaricomycotina</taxon>
        <taxon>Agaricomycetes</taxon>
        <taxon>Agaricomycetidae</taxon>
        <taxon>Boletales</taxon>
        <taxon>Boletales incertae sedis</taxon>
        <taxon>Leucogyrophana</taxon>
    </lineage>
</organism>
<keyword evidence="2" id="KW-1185">Reference proteome</keyword>
<evidence type="ECO:0000313" key="1">
    <source>
        <dbReference type="EMBL" id="KAH7926726.1"/>
    </source>
</evidence>
<reference evidence="1" key="1">
    <citation type="journal article" date="2021" name="New Phytol.">
        <title>Evolutionary innovations through gain and loss of genes in the ectomycorrhizal Boletales.</title>
        <authorList>
            <person name="Wu G."/>
            <person name="Miyauchi S."/>
            <person name="Morin E."/>
            <person name="Kuo A."/>
            <person name="Drula E."/>
            <person name="Varga T."/>
            <person name="Kohler A."/>
            <person name="Feng B."/>
            <person name="Cao Y."/>
            <person name="Lipzen A."/>
            <person name="Daum C."/>
            <person name="Hundley H."/>
            <person name="Pangilinan J."/>
            <person name="Johnson J."/>
            <person name="Barry K."/>
            <person name="LaButti K."/>
            <person name="Ng V."/>
            <person name="Ahrendt S."/>
            <person name="Min B."/>
            <person name="Choi I.G."/>
            <person name="Park H."/>
            <person name="Plett J.M."/>
            <person name="Magnuson J."/>
            <person name="Spatafora J.W."/>
            <person name="Nagy L.G."/>
            <person name="Henrissat B."/>
            <person name="Grigoriev I.V."/>
            <person name="Yang Z.L."/>
            <person name="Xu J."/>
            <person name="Martin F.M."/>
        </authorList>
    </citation>
    <scope>NUCLEOTIDE SEQUENCE</scope>
    <source>
        <strain evidence="1">KUC20120723A-06</strain>
    </source>
</reference>
<dbReference type="EMBL" id="MU266378">
    <property type="protein sequence ID" value="KAH7926726.1"/>
    <property type="molecule type" value="Genomic_DNA"/>
</dbReference>
<gene>
    <name evidence="1" type="ORF">BV22DRAFT_1032592</name>
</gene>
<evidence type="ECO:0000313" key="2">
    <source>
        <dbReference type="Proteomes" id="UP000790709"/>
    </source>
</evidence>
<protein>
    <submittedName>
        <fullName evidence="1">Uncharacterized protein</fullName>
    </submittedName>
</protein>
<name>A0ACB8BMK3_9AGAM</name>
<accession>A0ACB8BMK3</accession>
<sequence length="306" mass="34491">MSSAISATTDSSIINTVLQGIAILLTLFRLVHRLSIGRFWWDDAWAAVALLCGTACVVSSWMYIRTFGKTSIVAYWVYVSTFNCLVWTVRMSILYSVTRLIHPSKSRRISTSVSIIFALLWSGLMIWKAYICGHDLYWYNLAIISCPFTHASDIYQLATDVISDAILVILPLRMLWNVKLPVKRQRRMVLSIFSSSILVSFVSLFRAICRLLNKSLLAFITGEIEVTVCLFVCSLLVTATYLDRFLRNDEEAPGSDATSAFDSHDRRRATTLYLTTVDLEHSGGDTSSSKRSQGLDDTHTHDKSWS</sequence>
<proteinExistence type="predicted"/>
<comment type="caution">
    <text evidence="1">The sequence shown here is derived from an EMBL/GenBank/DDBJ whole genome shotgun (WGS) entry which is preliminary data.</text>
</comment>
<dbReference type="Proteomes" id="UP000790709">
    <property type="component" value="Unassembled WGS sequence"/>
</dbReference>